<sequence length="166" mass="18074">MSRTLHIAPAEAADIGEIWTVQRAAYLDEAQAYGDPYIAPLTETQEQVTGHISAGFPLLKAVSGARIVGTVRGRSTGPTFLVNRLAVVPDQRRKGIARALLTAMEEHVVAHFPEVRALALFAGQSGGDDLRLYRSLGYVETSRERIADHLTTVHLRRQLPEPAAPV</sequence>
<gene>
    <name evidence="4" type="ORF">ACFOVU_21695</name>
</gene>
<keyword evidence="1 4" id="KW-0808">Transferase</keyword>
<dbReference type="Gene3D" id="3.40.630.30">
    <property type="match status" value="1"/>
</dbReference>
<keyword evidence="5" id="KW-1185">Reference proteome</keyword>
<dbReference type="SUPFAM" id="SSF55729">
    <property type="entry name" value="Acyl-CoA N-acyltransferases (Nat)"/>
    <property type="match status" value="1"/>
</dbReference>
<organism evidence="4 5">
    <name type="scientific">Nocardiopsis sediminis</name>
    <dbReference type="NCBI Taxonomy" id="1778267"/>
    <lineage>
        <taxon>Bacteria</taxon>
        <taxon>Bacillati</taxon>
        <taxon>Actinomycetota</taxon>
        <taxon>Actinomycetes</taxon>
        <taxon>Streptosporangiales</taxon>
        <taxon>Nocardiopsidaceae</taxon>
        <taxon>Nocardiopsis</taxon>
    </lineage>
</organism>
<protein>
    <submittedName>
        <fullName evidence="4">GNAT family N-acetyltransferase</fullName>
        <ecNumber evidence="4">2.3.1.-</ecNumber>
    </submittedName>
</protein>
<evidence type="ECO:0000313" key="5">
    <source>
        <dbReference type="Proteomes" id="UP001595847"/>
    </source>
</evidence>
<dbReference type="InterPro" id="IPR016181">
    <property type="entry name" value="Acyl_CoA_acyltransferase"/>
</dbReference>
<dbReference type="PANTHER" id="PTHR43877">
    <property type="entry name" value="AMINOALKYLPHOSPHONATE N-ACETYLTRANSFERASE-RELATED-RELATED"/>
    <property type="match status" value="1"/>
</dbReference>
<evidence type="ECO:0000313" key="4">
    <source>
        <dbReference type="EMBL" id="MFC3998554.1"/>
    </source>
</evidence>
<dbReference type="RefSeq" id="WP_378536503.1">
    <property type="nucleotide sequence ID" value="NZ_JBHSBH010000014.1"/>
</dbReference>
<name>A0ABV8FT43_9ACTN</name>
<proteinExistence type="predicted"/>
<dbReference type="EMBL" id="JBHSBH010000014">
    <property type="protein sequence ID" value="MFC3998554.1"/>
    <property type="molecule type" value="Genomic_DNA"/>
</dbReference>
<comment type="caution">
    <text evidence="4">The sequence shown here is derived from an EMBL/GenBank/DDBJ whole genome shotgun (WGS) entry which is preliminary data.</text>
</comment>
<evidence type="ECO:0000256" key="2">
    <source>
        <dbReference type="ARBA" id="ARBA00023315"/>
    </source>
</evidence>
<accession>A0ABV8FT43</accession>
<dbReference type="PROSITE" id="PS51186">
    <property type="entry name" value="GNAT"/>
    <property type="match status" value="1"/>
</dbReference>
<keyword evidence="2 4" id="KW-0012">Acyltransferase</keyword>
<evidence type="ECO:0000256" key="1">
    <source>
        <dbReference type="ARBA" id="ARBA00022679"/>
    </source>
</evidence>
<evidence type="ECO:0000259" key="3">
    <source>
        <dbReference type="PROSITE" id="PS51186"/>
    </source>
</evidence>
<dbReference type="InterPro" id="IPR000182">
    <property type="entry name" value="GNAT_dom"/>
</dbReference>
<dbReference type="InterPro" id="IPR050832">
    <property type="entry name" value="Bact_Acetyltransf"/>
</dbReference>
<dbReference type="GO" id="GO:0016746">
    <property type="term" value="F:acyltransferase activity"/>
    <property type="evidence" value="ECO:0007669"/>
    <property type="project" value="UniProtKB-KW"/>
</dbReference>
<reference evidence="5" key="1">
    <citation type="journal article" date="2019" name="Int. J. Syst. Evol. Microbiol.">
        <title>The Global Catalogue of Microorganisms (GCM) 10K type strain sequencing project: providing services to taxonomists for standard genome sequencing and annotation.</title>
        <authorList>
            <consortium name="The Broad Institute Genomics Platform"/>
            <consortium name="The Broad Institute Genome Sequencing Center for Infectious Disease"/>
            <person name="Wu L."/>
            <person name="Ma J."/>
        </authorList>
    </citation>
    <scope>NUCLEOTIDE SEQUENCE [LARGE SCALE GENOMIC DNA]</scope>
    <source>
        <strain evidence="5">TBRC 1826</strain>
    </source>
</reference>
<feature type="domain" description="N-acetyltransferase" evidence="3">
    <location>
        <begin position="5"/>
        <end position="160"/>
    </location>
</feature>
<dbReference type="Proteomes" id="UP001595847">
    <property type="component" value="Unassembled WGS sequence"/>
</dbReference>
<dbReference type="EC" id="2.3.1.-" evidence="4"/>
<dbReference type="CDD" id="cd04301">
    <property type="entry name" value="NAT_SF"/>
    <property type="match status" value="1"/>
</dbReference>
<dbReference type="Pfam" id="PF13673">
    <property type="entry name" value="Acetyltransf_10"/>
    <property type="match status" value="1"/>
</dbReference>